<organism evidence="6">
    <name type="scientific">marine metagenome</name>
    <dbReference type="NCBI Taxonomy" id="408172"/>
    <lineage>
        <taxon>unclassified sequences</taxon>
        <taxon>metagenomes</taxon>
        <taxon>ecological metagenomes</taxon>
    </lineage>
</organism>
<gene>
    <name evidence="6" type="ORF">METZ01_LOCUS385089</name>
</gene>
<dbReference type="GO" id="GO:0030313">
    <property type="term" value="C:cell envelope"/>
    <property type="evidence" value="ECO:0007669"/>
    <property type="project" value="UniProtKB-SubCell"/>
</dbReference>
<keyword evidence="3" id="KW-0813">Transport</keyword>
<sequence length="189" mass="21364">WGKGSSWHCKNVDYPEYDPEKAKALLKGYGKPVKITLTTGNSDLGLLAGQLYQSFWKKVGIEANFRQLQVGPQYIGAVWYGNYDIAFWRVGDLIDPDYQVYTPFHSTSGGNVTKISNLVIDAALTKGRQSRDVALRKQAYCEFMNEIIKEMPVLLSGRSTYFVIARKGVMNLPMMHQGVFRAAEVWLKD</sequence>
<comment type="subcellular location">
    <subcellularLocation>
        <location evidence="1">Cell envelope</location>
    </subcellularLocation>
</comment>
<protein>
    <recommendedName>
        <fullName evidence="5">Solute-binding protein family 5 domain-containing protein</fullName>
    </recommendedName>
</protein>
<feature type="non-terminal residue" evidence="6">
    <location>
        <position position="1"/>
    </location>
</feature>
<evidence type="ECO:0000259" key="5">
    <source>
        <dbReference type="Pfam" id="PF00496"/>
    </source>
</evidence>
<feature type="domain" description="Solute-binding protein family 5" evidence="5">
    <location>
        <begin position="10"/>
        <end position="110"/>
    </location>
</feature>
<dbReference type="Gene3D" id="3.10.105.10">
    <property type="entry name" value="Dipeptide-binding Protein, Domain 3"/>
    <property type="match status" value="1"/>
</dbReference>
<evidence type="ECO:0000256" key="4">
    <source>
        <dbReference type="ARBA" id="ARBA00022729"/>
    </source>
</evidence>
<dbReference type="InterPro" id="IPR000914">
    <property type="entry name" value="SBP_5_dom"/>
</dbReference>
<accession>A0A382UEF2</accession>
<evidence type="ECO:0000256" key="3">
    <source>
        <dbReference type="ARBA" id="ARBA00022448"/>
    </source>
</evidence>
<reference evidence="6" key="1">
    <citation type="submission" date="2018-05" db="EMBL/GenBank/DDBJ databases">
        <authorList>
            <person name="Lanie J.A."/>
            <person name="Ng W.-L."/>
            <person name="Kazmierczak K.M."/>
            <person name="Andrzejewski T.M."/>
            <person name="Davidsen T.M."/>
            <person name="Wayne K.J."/>
            <person name="Tettelin H."/>
            <person name="Glass J.I."/>
            <person name="Rusch D."/>
            <person name="Podicherti R."/>
            <person name="Tsui H.-C.T."/>
            <person name="Winkler M.E."/>
        </authorList>
    </citation>
    <scope>NUCLEOTIDE SEQUENCE</scope>
</reference>
<dbReference type="SUPFAM" id="SSF53850">
    <property type="entry name" value="Periplasmic binding protein-like II"/>
    <property type="match status" value="1"/>
</dbReference>
<dbReference type="InterPro" id="IPR039424">
    <property type="entry name" value="SBP_5"/>
</dbReference>
<evidence type="ECO:0000256" key="2">
    <source>
        <dbReference type="ARBA" id="ARBA00005695"/>
    </source>
</evidence>
<comment type="similarity">
    <text evidence="2">Belongs to the bacterial solute-binding protein 5 family.</text>
</comment>
<evidence type="ECO:0000256" key="1">
    <source>
        <dbReference type="ARBA" id="ARBA00004196"/>
    </source>
</evidence>
<evidence type="ECO:0000313" key="6">
    <source>
        <dbReference type="EMBL" id="SVD32235.1"/>
    </source>
</evidence>
<dbReference type="AlphaFoldDB" id="A0A382UEF2"/>
<dbReference type="PANTHER" id="PTHR30290">
    <property type="entry name" value="PERIPLASMIC BINDING COMPONENT OF ABC TRANSPORTER"/>
    <property type="match status" value="1"/>
</dbReference>
<dbReference type="EMBL" id="UINC01143359">
    <property type="protein sequence ID" value="SVD32235.1"/>
    <property type="molecule type" value="Genomic_DNA"/>
</dbReference>
<dbReference type="GO" id="GO:1904680">
    <property type="term" value="F:peptide transmembrane transporter activity"/>
    <property type="evidence" value="ECO:0007669"/>
    <property type="project" value="TreeGrafter"/>
</dbReference>
<dbReference type="Pfam" id="PF00496">
    <property type="entry name" value="SBP_bac_5"/>
    <property type="match status" value="1"/>
</dbReference>
<keyword evidence="4" id="KW-0732">Signal</keyword>
<name>A0A382UEF2_9ZZZZ</name>
<dbReference type="PANTHER" id="PTHR30290:SF10">
    <property type="entry name" value="PERIPLASMIC OLIGOPEPTIDE-BINDING PROTEIN-RELATED"/>
    <property type="match status" value="1"/>
</dbReference>
<dbReference type="GO" id="GO:0015833">
    <property type="term" value="P:peptide transport"/>
    <property type="evidence" value="ECO:0007669"/>
    <property type="project" value="TreeGrafter"/>
</dbReference>
<proteinExistence type="inferred from homology"/>